<evidence type="ECO:0000256" key="6">
    <source>
        <dbReference type="ARBA" id="ARBA00022989"/>
    </source>
</evidence>
<keyword evidence="6 10" id="KW-1133">Transmembrane helix</keyword>
<feature type="transmembrane region" description="Helical" evidence="10">
    <location>
        <begin position="263"/>
        <end position="286"/>
    </location>
</feature>
<evidence type="ECO:0000256" key="5">
    <source>
        <dbReference type="ARBA" id="ARBA00022927"/>
    </source>
</evidence>
<reference evidence="12 13" key="1">
    <citation type="journal article" date="2016" name="Nat. Commun.">
        <title>Thousands of microbial genomes shed light on interconnected biogeochemical processes in an aquifer system.</title>
        <authorList>
            <person name="Anantharaman K."/>
            <person name="Brown C.T."/>
            <person name="Hug L.A."/>
            <person name="Sharon I."/>
            <person name="Castelle C.J."/>
            <person name="Probst A.J."/>
            <person name="Thomas B.C."/>
            <person name="Singh A."/>
            <person name="Wilkins M.J."/>
            <person name="Karaoz U."/>
            <person name="Brodie E.L."/>
            <person name="Williams K.H."/>
            <person name="Hubbard S.S."/>
            <person name="Banfield J.F."/>
        </authorList>
    </citation>
    <scope>NUCLEOTIDE SEQUENCE [LARGE SCALE GENOMIC DNA]</scope>
</reference>
<evidence type="ECO:0000256" key="8">
    <source>
        <dbReference type="ARBA" id="ARBA00023136"/>
    </source>
</evidence>
<evidence type="ECO:0000256" key="9">
    <source>
        <dbReference type="ARBA" id="ARBA00039733"/>
    </source>
</evidence>
<proteinExistence type="inferred from homology"/>
<evidence type="ECO:0000256" key="11">
    <source>
        <dbReference type="RuleBase" id="RU004349"/>
    </source>
</evidence>
<sequence length="424" mass="46149">MMNTLRQLWKTRDLRNGIMFILGMLVVFRVAAHIPVPGVDVTSLRDFFGSNQIFGMMSVFSGGSMDQFSVITLGVGPYITASIIFQLLAMIIPQLEEMQREGGAGQERINYYTRLATVPLALLQGYAMVTLLQRSANGIVGVLQPFDLALAILSMTAGTVLLMWIGELISERKLGNGVSIMIFAGIVAGLPTLIQQAAVSYDSTQLFNLLAFLAIGVATVGGVVLITEAQRNVPVIYAKRMRGSRLMGGVETYLPLRVNMAGVIPIIFAISIILLPPMVAQFLIGAKTVAVANAAKWVISFFQDSLVYGVLYFIMVFVFTYFYTAVVFHPERVAENLQKQGGFIPGIRPGRPTSEYIMKTLNRITPAGAMFLSVIAVLPLLVQQMTGSTSLVVGGTSLLIVVSVAIEVVKQVKSQLTMREYEAM</sequence>
<dbReference type="HAMAP" id="MF_01465">
    <property type="entry name" value="SecY"/>
    <property type="match status" value="1"/>
</dbReference>
<name>A0A1F7U2J0_9BACT</name>
<evidence type="ECO:0000256" key="4">
    <source>
        <dbReference type="ARBA" id="ARBA00022692"/>
    </source>
</evidence>
<comment type="caution">
    <text evidence="10">Lacks conserved residue(s) required for the propagation of feature annotation.</text>
</comment>
<dbReference type="InterPro" id="IPR002208">
    <property type="entry name" value="SecY/SEC61-alpha"/>
</dbReference>
<evidence type="ECO:0000256" key="7">
    <source>
        <dbReference type="ARBA" id="ARBA00023010"/>
    </source>
</evidence>
<dbReference type="InterPro" id="IPR023201">
    <property type="entry name" value="SecY_dom_sf"/>
</dbReference>
<evidence type="ECO:0000256" key="3">
    <source>
        <dbReference type="ARBA" id="ARBA00022448"/>
    </source>
</evidence>
<evidence type="ECO:0000256" key="10">
    <source>
        <dbReference type="HAMAP-Rule" id="MF_01465"/>
    </source>
</evidence>
<dbReference type="NCBIfam" id="TIGR00967">
    <property type="entry name" value="3a0501s007"/>
    <property type="match status" value="1"/>
</dbReference>
<dbReference type="PIRSF" id="PIRSF004557">
    <property type="entry name" value="SecY"/>
    <property type="match status" value="1"/>
</dbReference>
<feature type="transmembrane region" description="Helical" evidence="10">
    <location>
        <begin position="364"/>
        <end position="382"/>
    </location>
</feature>
<dbReference type="Pfam" id="PF00344">
    <property type="entry name" value="SecY"/>
    <property type="match status" value="1"/>
</dbReference>
<dbReference type="AlphaFoldDB" id="A0A1F7U2J0"/>
<keyword evidence="7 10" id="KW-0811">Translocation</keyword>
<gene>
    <name evidence="10" type="primary">secY</name>
    <name evidence="12" type="ORF">A3C96_01190</name>
</gene>
<evidence type="ECO:0000256" key="2">
    <source>
        <dbReference type="ARBA" id="ARBA00005751"/>
    </source>
</evidence>
<keyword evidence="4 10" id="KW-0812">Transmembrane</keyword>
<feature type="transmembrane region" description="Helical" evidence="10">
    <location>
        <begin position="111"/>
        <end position="128"/>
    </location>
</feature>
<keyword evidence="10" id="KW-1003">Cell membrane</keyword>
<evidence type="ECO:0000313" key="12">
    <source>
        <dbReference type="EMBL" id="OGL72500.1"/>
    </source>
</evidence>
<comment type="caution">
    <text evidence="12">The sequence shown here is derived from an EMBL/GenBank/DDBJ whole genome shotgun (WGS) entry which is preliminary data.</text>
</comment>
<dbReference type="EMBL" id="MGEA01000094">
    <property type="protein sequence ID" value="OGL72500.1"/>
    <property type="molecule type" value="Genomic_DNA"/>
</dbReference>
<comment type="function">
    <text evidence="10">The central subunit of the protein translocation channel SecYEG. Consists of two halves formed by TMs 1-5 and 6-10. These two domains form a lateral gate at the front which open onto the bilayer between TMs 2 and 7, and are clamped together by SecE at the back. The channel is closed by both a pore ring composed of hydrophobic SecY resides and a short helix (helix 2A) on the extracellular side of the membrane which forms a plug. The plug probably moves laterally to allow the channel to open. The ring and the pore may move independently.</text>
</comment>
<comment type="subcellular location">
    <subcellularLocation>
        <location evidence="10">Cell membrane</location>
        <topology evidence="10">Multi-pass membrane protein</topology>
    </subcellularLocation>
    <subcellularLocation>
        <location evidence="1">Membrane</location>
        <topology evidence="1">Multi-pass membrane protein</topology>
    </subcellularLocation>
</comment>
<dbReference type="PANTHER" id="PTHR10906">
    <property type="entry name" value="SECY/SEC61-ALPHA FAMILY MEMBER"/>
    <property type="match status" value="1"/>
</dbReference>
<feature type="transmembrane region" description="Helical" evidence="10">
    <location>
        <begin position="177"/>
        <end position="194"/>
    </location>
</feature>
<dbReference type="InterPro" id="IPR026593">
    <property type="entry name" value="SecY"/>
</dbReference>
<feature type="transmembrane region" description="Helical" evidence="10">
    <location>
        <begin position="148"/>
        <end position="165"/>
    </location>
</feature>
<dbReference type="GO" id="GO:0005886">
    <property type="term" value="C:plasma membrane"/>
    <property type="evidence" value="ECO:0007669"/>
    <property type="project" value="UniProtKB-SubCell"/>
</dbReference>
<feature type="transmembrane region" description="Helical" evidence="10">
    <location>
        <begin position="388"/>
        <end position="409"/>
    </location>
</feature>
<feature type="transmembrane region" description="Helical" evidence="10">
    <location>
        <begin position="68"/>
        <end position="91"/>
    </location>
</feature>
<keyword evidence="8 10" id="KW-0472">Membrane</keyword>
<evidence type="ECO:0000313" key="13">
    <source>
        <dbReference type="Proteomes" id="UP000177088"/>
    </source>
</evidence>
<organism evidence="12 13">
    <name type="scientific">Candidatus Uhrbacteria bacterium RIFCSPHIGHO2_02_FULL_60_10</name>
    <dbReference type="NCBI Taxonomy" id="1802392"/>
    <lineage>
        <taxon>Bacteria</taxon>
        <taxon>Candidatus Uhriibacteriota</taxon>
    </lineage>
</organism>
<dbReference type="Gene3D" id="1.10.3370.10">
    <property type="entry name" value="SecY subunit domain"/>
    <property type="match status" value="1"/>
</dbReference>
<evidence type="ECO:0000256" key="1">
    <source>
        <dbReference type="ARBA" id="ARBA00004141"/>
    </source>
</evidence>
<dbReference type="GO" id="GO:0006605">
    <property type="term" value="P:protein targeting"/>
    <property type="evidence" value="ECO:0007669"/>
    <property type="project" value="UniProtKB-UniRule"/>
</dbReference>
<feature type="transmembrane region" description="Helical" evidence="10">
    <location>
        <begin position="306"/>
        <end position="328"/>
    </location>
</feature>
<accession>A0A1F7U2J0</accession>
<dbReference type="SUPFAM" id="SSF103491">
    <property type="entry name" value="Preprotein translocase SecY subunit"/>
    <property type="match status" value="1"/>
</dbReference>
<keyword evidence="3 10" id="KW-0813">Transport</keyword>
<dbReference type="GO" id="GO:0043952">
    <property type="term" value="P:protein transport by the Sec complex"/>
    <property type="evidence" value="ECO:0007669"/>
    <property type="project" value="UniProtKB-UniRule"/>
</dbReference>
<comment type="subunit">
    <text evidence="10">Component of the Sec protein translocase complex. Heterotrimer consisting of SecY, SecE and SecG subunits. The heterotrimers can form oligomers, although 1 heterotrimer is thought to be able to translocate proteins. Interacts with the ribosome. Interacts with SecDF, and other proteins may be involved. Interacts with SecA.</text>
</comment>
<dbReference type="PROSITE" id="PS00755">
    <property type="entry name" value="SECY_1"/>
    <property type="match status" value="1"/>
</dbReference>
<dbReference type="InterPro" id="IPR030659">
    <property type="entry name" value="SecY_CS"/>
</dbReference>
<feature type="transmembrane region" description="Helical" evidence="10">
    <location>
        <begin position="206"/>
        <end position="226"/>
    </location>
</feature>
<protein>
    <recommendedName>
        <fullName evidence="9 10">Protein translocase subunit SecY</fullName>
    </recommendedName>
</protein>
<comment type="similarity">
    <text evidence="2 10 11">Belongs to the SecY/SEC61-alpha family.</text>
</comment>
<dbReference type="GO" id="GO:0065002">
    <property type="term" value="P:intracellular protein transmembrane transport"/>
    <property type="evidence" value="ECO:0007669"/>
    <property type="project" value="UniProtKB-UniRule"/>
</dbReference>
<keyword evidence="5 10" id="KW-0653">Protein transport</keyword>
<dbReference type="Proteomes" id="UP000177088">
    <property type="component" value="Unassembled WGS sequence"/>
</dbReference>
<dbReference type="PRINTS" id="PR00303">
    <property type="entry name" value="SECYTRNLCASE"/>
</dbReference>
<dbReference type="FunFam" id="1.10.3370.10:FF:000001">
    <property type="entry name" value="Preprotein translocase subunit SecY"/>
    <property type="match status" value="1"/>
</dbReference>